<dbReference type="CDD" id="cd02042">
    <property type="entry name" value="ParAB_family"/>
    <property type="match status" value="1"/>
</dbReference>
<organism evidence="2 3">
    <name type="scientific">Periweissella cryptocerci</name>
    <dbReference type="NCBI Taxonomy" id="2506420"/>
    <lineage>
        <taxon>Bacteria</taxon>
        <taxon>Bacillati</taxon>
        <taxon>Bacillota</taxon>
        <taxon>Bacilli</taxon>
        <taxon>Lactobacillales</taxon>
        <taxon>Lactobacillaceae</taxon>
        <taxon>Periweissella</taxon>
    </lineage>
</organism>
<proteinExistence type="predicted"/>
<accession>A0A4P6YQU3</accession>
<dbReference type="PANTHER" id="PTHR13696:SF99">
    <property type="entry name" value="COBYRINIC ACID AC-DIAMIDE SYNTHASE"/>
    <property type="match status" value="1"/>
</dbReference>
<gene>
    <name evidence="2" type="ORF">EQG49_00085</name>
</gene>
<dbReference type="OrthoDB" id="9791162at2"/>
<dbReference type="Pfam" id="PF13614">
    <property type="entry name" value="AAA_31"/>
    <property type="match status" value="1"/>
</dbReference>
<dbReference type="AlphaFoldDB" id="A0A4P6YQU3"/>
<feature type="domain" description="AAA" evidence="1">
    <location>
        <begin position="12"/>
        <end position="184"/>
    </location>
</feature>
<dbReference type="PANTHER" id="PTHR13696">
    <property type="entry name" value="P-LOOP CONTAINING NUCLEOSIDE TRIPHOSPHATE HYDROLASE"/>
    <property type="match status" value="1"/>
</dbReference>
<reference evidence="3" key="1">
    <citation type="submission" date="2019-03" db="EMBL/GenBank/DDBJ databases">
        <title>Weissella sp. 26KH-42 Genome sequencing.</title>
        <authorList>
            <person name="Heo J."/>
            <person name="Kim S.-J."/>
            <person name="Kim J.-S."/>
            <person name="Hong S.-B."/>
            <person name="Kwon S.-W."/>
        </authorList>
    </citation>
    <scope>NUCLEOTIDE SEQUENCE [LARGE SCALE GENOMIC DNA]</scope>
    <source>
        <strain evidence="3">26KH-42</strain>
    </source>
</reference>
<dbReference type="Proteomes" id="UP000292886">
    <property type="component" value="Chromosome"/>
</dbReference>
<keyword evidence="3" id="KW-1185">Reference proteome</keyword>
<sequence length="281" mass="32126">MSNSTETFGLTVGTDKGGTGKTTNTMHFSYWVSRHYSNVVNRNLRVLLLDLDYQTNLSQRFNVYATEHTAAGIFNPHYGDVKIVKVREHIDLVPGSVFMSAINKEIDSEPNKLWLIYNWIKENVNPDAYDFIIYDTHPDFENTIQAALLASDNILIPIEQDEDSQGGADTILINIKNLKQKMYNHKYGVSEVTVKPILLANKMHHNTKLSRELKAKIGEVENLLAYVPFRTVFDTAQKMKMTVWEYYEAYPKLLDSSAKKFLQELDTAYQTVFDAITDGQL</sequence>
<name>A0A4P6YQU3_9LACO</name>
<evidence type="ECO:0000313" key="2">
    <source>
        <dbReference type="EMBL" id="QBO34952.1"/>
    </source>
</evidence>
<dbReference type="InterPro" id="IPR027417">
    <property type="entry name" value="P-loop_NTPase"/>
</dbReference>
<dbReference type="EMBL" id="CP037940">
    <property type="protein sequence ID" value="QBO34952.1"/>
    <property type="molecule type" value="Genomic_DNA"/>
</dbReference>
<dbReference type="KEGG" id="wei:EQG49_00085"/>
<dbReference type="InterPro" id="IPR025669">
    <property type="entry name" value="AAA_dom"/>
</dbReference>
<dbReference type="SUPFAM" id="SSF52540">
    <property type="entry name" value="P-loop containing nucleoside triphosphate hydrolases"/>
    <property type="match status" value="1"/>
</dbReference>
<dbReference type="RefSeq" id="WP_133362032.1">
    <property type="nucleotide sequence ID" value="NZ_CP037940.1"/>
</dbReference>
<dbReference type="InterPro" id="IPR050678">
    <property type="entry name" value="DNA_Partitioning_ATPase"/>
</dbReference>
<evidence type="ECO:0000313" key="3">
    <source>
        <dbReference type="Proteomes" id="UP000292886"/>
    </source>
</evidence>
<protein>
    <submittedName>
        <fullName evidence="2">ParA family protein</fullName>
    </submittedName>
</protein>
<evidence type="ECO:0000259" key="1">
    <source>
        <dbReference type="Pfam" id="PF13614"/>
    </source>
</evidence>
<dbReference type="Gene3D" id="3.40.50.300">
    <property type="entry name" value="P-loop containing nucleotide triphosphate hydrolases"/>
    <property type="match status" value="1"/>
</dbReference>